<keyword evidence="2" id="KW-0520">NAD</keyword>
<keyword evidence="1" id="KW-0560">Oxidoreductase</keyword>
<dbReference type="NCBIfam" id="TIGR02288">
    <property type="entry name" value="PaaN_2"/>
    <property type="match status" value="1"/>
</dbReference>
<evidence type="ECO:0000313" key="4">
    <source>
        <dbReference type="EMBL" id="GLU47555.1"/>
    </source>
</evidence>
<dbReference type="InterPro" id="IPR016161">
    <property type="entry name" value="Ald_DH/histidinol_DH"/>
</dbReference>
<dbReference type="Pfam" id="PF00171">
    <property type="entry name" value="Aldedh"/>
    <property type="match status" value="1"/>
</dbReference>
<keyword evidence="5" id="KW-1185">Reference proteome</keyword>
<dbReference type="AlphaFoldDB" id="A0A9W6UJ04"/>
<accession>A0A9W6UJ04</accession>
<dbReference type="Proteomes" id="UP001165092">
    <property type="component" value="Unassembled WGS sequence"/>
</dbReference>
<dbReference type="InterPro" id="IPR050485">
    <property type="entry name" value="Proline_metab_enzyme"/>
</dbReference>
<protein>
    <submittedName>
        <fullName evidence="4">Dehydrogenase</fullName>
    </submittedName>
</protein>
<dbReference type="EMBL" id="BSQG01000002">
    <property type="protein sequence ID" value="GLU47555.1"/>
    <property type="molecule type" value="Genomic_DNA"/>
</dbReference>
<dbReference type="SUPFAM" id="SSF53720">
    <property type="entry name" value="ALDH-like"/>
    <property type="match status" value="1"/>
</dbReference>
<evidence type="ECO:0000256" key="2">
    <source>
        <dbReference type="ARBA" id="ARBA00023027"/>
    </source>
</evidence>
<dbReference type="GO" id="GO:0003842">
    <property type="term" value="F:L-glutamate gamma-semialdehyde dehydrogenase activity"/>
    <property type="evidence" value="ECO:0007669"/>
    <property type="project" value="TreeGrafter"/>
</dbReference>
<dbReference type="Gene3D" id="3.40.309.10">
    <property type="entry name" value="Aldehyde Dehydrogenase, Chain A, domain 2"/>
    <property type="match status" value="1"/>
</dbReference>
<comment type="caution">
    <text evidence="4">The sequence shown here is derived from an EMBL/GenBank/DDBJ whole genome shotgun (WGS) entry which is preliminary data.</text>
</comment>
<feature type="domain" description="Aldehyde dehydrogenase" evidence="3">
    <location>
        <begin position="110"/>
        <end position="531"/>
    </location>
</feature>
<reference evidence="4" key="1">
    <citation type="submission" date="2023-02" db="EMBL/GenBank/DDBJ databases">
        <title>Nocardiopsis ansamitocini NBRC 112285.</title>
        <authorList>
            <person name="Ichikawa N."/>
            <person name="Sato H."/>
            <person name="Tonouchi N."/>
        </authorList>
    </citation>
    <scope>NUCLEOTIDE SEQUENCE</scope>
    <source>
        <strain evidence="4">NBRC 112285</strain>
    </source>
</reference>
<proteinExistence type="predicted"/>
<sequence length="577" mass="61317">MVLDSQRGSAAGATDLECGSVATDPMEFFDRHHTTLRQAVDAIRGRHFWSAYPESPSPKVYGPDAAAEGQAAFDAYLGRDFPLDQAGDDDRVVTERSPYGIELGVGYPHADADTLVAASRATLPGWRDAGVRARTGVCLEILDRLNKRSFEVAHAVQHTSGQAFVMAFQAGGPQAQDRGLEALAYGYDMIASYAPEVRWEKPQRKGAPIVMDKRFHAVPRGVALVIGCTTFPTWNSYPGLFASLVTGNPVIVKPHPRAVLPLAITVAVAREVLVEAGLDPDVVLLAAERPDERLAAELAVRPEVRVVDFTGSTSFGDWLEANATQAFVNTEKAGVNAVVVDSTDAYAGMLANLAFSLSLYSGQMCTTPQNLFVPTGGIATDEGHKSPEQFAADLAEAVRGLLGDPARAAGILGALANDDVLERVEAADGLGETVLKSERIPHPDFADAILRTPAVVRLDAARGDVYGREHFGPVSFVITTEDTAHALRLLGETVTERGALTAAVYSTDEEVLVAAERAALEAGVNLSANLTGQVFVNQSAAFSDYHGSGANPAATASLTDPSFVAGRFHFVQSRRHA</sequence>
<evidence type="ECO:0000256" key="1">
    <source>
        <dbReference type="ARBA" id="ARBA00023002"/>
    </source>
</evidence>
<evidence type="ECO:0000259" key="3">
    <source>
        <dbReference type="Pfam" id="PF00171"/>
    </source>
</evidence>
<dbReference type="PANTHER" id="PTHR42862">
    <property type="entry name" value="DELTA-1-PYRROLINE-5-CARBOXYLATE DEHYDROGENASE 1, ISOFORM A-RELATED"/>
    <property type="match status" value="1"/>
</dbReference>
<dbReference type="InterPro" id="IPR016162">
    <property type="entry name" value="Ald_DH_N"/>
</dbReference>
<gene>
    <name evidence="4" type="ORF">Nans01_19060</name>
</gene>
<dbReference type="Gene3D" id="3.40.605.10">
    <property type="entry name" value="Aldehyde Dehydrogenase, Chain A, domain 1"/>
    <property type="match status" value="1"/>
</dbReference>
<dbReference type="PANTHER" id="PTHR42862:SF1">
    <property type="entry name" value="DELTA-1-PYRROLINE-5-CARBOXYLATE DEHYDROGENASE 2, ISOFORM A-RELATED"/>
    <property type="match status" value="1"/>
</dbReference>
<dbReference type="InterPro" id="IPR015590">
    <property type="entry name" value="Aldehyde_DH_dom"/>
</dbReference>
<name>A0A9W6UJ04_9ACTN</name>
<dbReference type="GO" id="GO:0010133">
    <property type="term" value="P:L-proline catabolic process to L-glutamate"/>
    <property type="evidence" value="ECO:0007669"/>
    <property type="project" value="TreeGrafter"/>
</dbReference>
<dbReference type="InterPro" id="IPR016163">
    <property type="entry name" value="Ald_DH_C"/>
</dbReference>
<dbReference type="InterPro" id="IPR011975">
    <property type="entry name" value="PaaN_2"/>
</dbReference>
<dbReference type="GO" id="GO:0009898">
    <property type="term" value="C:cytoplasmic side of plasma membrane"/>
    <property type="evidence" value="ECO:0007669"/>
    <property type="project" value="TreeGrafter"/>
</dbReference>
<organism evidence="4 5">
    <name type="scientific">Nocardiopsis ansamitocini</name>
    <dbReference type="NCBI Taxonomy" id="1670832"/>
    <lineage>
        <taxon>Bacteria</taxon>
        <taxon>Bacillati</taxon>
        <taxon>Actinomycetota</taxon>
        <taxon>Actinomycetes</taxon>
        <taxon>Streptosporangiales</taxon>
        <taxon>Nocardiopsidaceae</taxon>
        <taxon>Nocardiopsis</taxon>
    </lineage>
</organism>
<evidence type="ECO:0000313" key="5">
    <source>
        <dbReference type="Proteomes" id="UP001165092"/>
    </source>
</evidence>